<gene>
    <name evidence="2" type="ORF">CEXT_221131</name>
</gene>
<feature type="region of interest" description="Disordered" evidence="1">
    <location>
        <begin position="47"/>
        <end position="71"/>
    </location>
</feature>
<reference evidence="2 3" key="1">
    <citation type="submission" date="2021-06" db="EMBL/GenBank/DDBJ databases">
        <title>Caerostris extrusa draft genome.</title>
        <authorList>
            <person name="Kono N."/>
            <person name="Arakawa K."/>
        </authorList>
    </citation>
    <scope>NUCLEOTIDE SEQUENCE [LARGE SCALE GENOMIC DNA]</scope>
</reference>
<proteinExistence type="predicted"/>
<protein>
    <submittedName>
        <fullName evidence="2">Uncharacterized protein</fullName>
    </submittedName>
</protein>
<feature type="compositionally biased region" description="Polar residues" evidence="1">
    <location>
        <begin position="49"/>
        <end position="66"/>
    </location>
</feature>
<accession>A0AAV4MEJ7</accession>
<name>A0AAV4MEJ7_CAEEX</name>
<evidence type="ECO:0000256" key="1">
    <source>
        <dbReference type="SAM" id="MobiDB-lite"/>
    </source>
</evidence>
<sequence>MELQLDLNIRSTLMPLAIADHSPLPINLVPSRGHGRLAHCHRLSPLINKGTTSKTKGQAAKNSPGAQSAAVAGRLQNPLVPRRGRLSHCHRLSPLINRGTTSKTKGQAAKNSPGARKSSSHRGLCPVKCLMGSEWATVPVMTTFSEKFATQFWGMGVNARLPFCYFRSGGAVRRSVV</sequence>
<feature type="region of interest" description="Disordered" evidence="1">
    <location>
        <begin position="90"/>
        <end position="122"/>
    </location>
</feature>
<evidence type="ECO:0000313" key="2">
    <source>
        <dbReference type="EMBL" id="GIX70429.1"/>
    </source>
</evidence>
<keyword evidence="3" id="KW-1185">Reference proteome</keyword>
<evidence type="ECO:0000313" key="3">
    <source>
        <dbReference type="Proteomes" id="UP001054945"/>
    </source>
</evidence>
<organism evidence="2 3">
    <name type="scientific">Caerostris extrusa</name>
    <name type="common">Bark spider</name>
    <name type="synonym">Caerostris bankana</name>
    <dbReference type="NCBI Taxonomy" id="172846"/>
    <lineage>
        <taxon>Eukaryota</taxon>
        <taxon>Metazoa</taxon>
        <taxon>Ecdysozoa</taxon>
        <taxon>Arthropoda</taxon>
        <taxon>Chelicerata</taxon>
        <taxon>Arachnida</taxon>
        <taxon>Araneae</taxon>
        <taxon>Araneomorphae</taxon>
        <taxon>Entelegynae</taxon>
        <taxon>Araneoidea</taxon>
        <taxon>Araneidae</taxon>
        <taxon>Caerostris</taxon>
    </lineage>
</organism>
<dbReference type="Proteomes" id="UP001054945">
    <property type="component" value="Unassembled WGS sequence"/>
</dbReference>
<comment type="caution">
    <text evidence="2">The sequence shown here is derived from an EMBL/GenBank/DDBJ whole genome shotgun (WGS) entry which is preliminary data.</text>
</comment>
<dbReference type="EMBL" id="BPLR01019677">
    <property type="protein sequence ID" value="GIX70429.1"/>
    <property type="molecule type" value="Genomic_DNA"/>
</dbReference>
<dbReference type="AlphaFoldDB" id="A0AAV4MEJ7"/>